<name>A0ABN1JNE5_9BURK</name>
<keyword evidence="3" id="KW-1185">Reference proteome</keyword>
<gene>
    <name evidence="2" type="ORF">GCM10009107_07930</name>
</gene>
<sequence>MNTRDTVSCIDGFLARYTPEIEAQLRDARARLRAHFPRGFELVFDNYNALVFGFSPSERSRESFLSIAGYPKWVTLFFLYGTALDDPQGLLEGKGKQVRGIRLKQAEDLDAPAVMALIRQAIAAHESALHAAPPLSTVVKAEVDRQRPRRPAAPA</sequence>
<accession>A0ABN1JNE5</accession>
<dbReference type="SUPFAM" id="SSF159888">
    <property type="entry name" value="YdhG-like"/>
    <property type="match status" value="1"/>
</dbReference>
<feature type="domain" description="YdhG-like" evidence="1">
    <location>
        <begin position="28"/>
        <end position="122"/>
    </location>
</feature>
<organism evidence="2 3">
    <name type="scientific">Ideonella azotifigens</name>
    <dbReference type="NCBI Taxonomy" id="513160"/>
    <lineage>
        <taxon>Bacteria</taxon>
        <taxon>Pseudomonadati</taxon>
        <taxon>Pseudomonadota</taxon>
        <taxon>Betaproteobacteria</taxon>
        <taxon>Burkholderiales</taxon>
        <taxon>Sphaerotilaceae</taxon>
        <taxon>Ideonella</taxon>
    </lineage>
</organism>
<dbReference type="RefSeq" id="WP_141288227.1">
    <property type="nucleotide sequence ID" value="NZ_BAAAEW010000004.1"/>
</dbReference>
<dbReference type="InterPro" id="IPR014922">
    <property type="entry name" value="YdhG-like"/>
</dbReference>
<evidence type="ECO:0000313" key="2">
    <source>
        <dbReference type="EMBL" id="GAA0743418.1"/>
    </source>
</evidence>
<dbReference type="Pfam" id="PF08818">
    <property type="entry name" value="DUF1801"/>
    <property type="match status" value="1"/>
</dbReference>
<dbReference type="Proteomes" id="UP001500279">
    <property type="component" value="Unassembled WGS sequence"/>
</dbReference>
<comment type="caution">
    <text evidence="2">The sequence shown here is derived from an EMBL/GenBank/DDBJ whole genome shotgun (WGS) entry which is preliminary data.</text>
</comment>
<evidence type="ECO:0000313" key="3">
    <source>
        <dbReference type="Proteomes" id="UP001500279"/>
    </source>
</evidence>
<evidence type="ECO:0000259" key="1">
    <source>
        <dbReference type="Pfam" id="PF08818"/>
    </source>
</evidence>
<protein>
    <recommendedName>
        <fullName evidence="1">YdhG-like domain-containing protein</fullName>
    </recommendedName>
</protein>
<reference evidence="2 3" key="1">
    <citation type="journal article" date="2019" name="Int. J. Syst. Evol. Microbiol.">
        <title>The Global Catalogue of Microorganisms (GCM) 10K type strain sequencing project: providing services to taxonomists for standard genome sequencing and annotation.</title>
        <authorList>
            <consortium name="The Broad Institute Genomics Platform"/>
            <consortium name="The Broad Institute Genome Sequencing Center for Infectious Disease"/>
            <person name="Wu L."/>
            <person name="Ma J."/>
        </authorList>
    </citation>
    <scope>NUCLEOTIDE SEQUENCE [LARGE SCALE GENOMIC DNA]</scope>
    <source>
        <strain evidence="2 3">JCM 15503</strain>
    </source>
</reference>
<proteinExistence type="predicted"/>
<dbReference type="EMBL" id="BAAAEW010000004">
    <property type="protein sequence ID" value="GAA0743418.1"/>
    <property type="molecule type" value="Genomic_DNA"/>
</dbReference>